<dbReference type="EMBL" id="JAHLKM010000019">
    <property type="protein sequence ID" value="MCQ4334219.1"/>
    <property type="molecule type" value="Genomic_DNA"/>
</dbReference>
<reference evidence="2" key="1">
    <citation type="journal article" date="2023" name="Front. Microbiol.">
        <title>Genomic-based phylogenetic and metabolic analyses of the genus Natronomonas, and description of Natronomonas aquatica sp. nov.</title>
        <authorList>
            <person name="Garcia-Roldan A."/>
            <person name="Duran-Viseras A."/>
            <person name="de la Haba R.R."/>
            <person name="Corral P."/>
            <person name="Sanchez-Porro C."/>
            <person name="Ventosa A."/>
        </authorList>
    </citation>
    <scope>NUCLEOTIDE SEQUENCE</scope>
    <source>
        <strain evidence="2">F2-12</strain>
    </source>
</reference>
<protein>
    <submittedName>
        <fullName evidence="2">SHOCT domain-containing protein</fullName>
    </submittedName>
</protein>
<feature type="transmembrane region" description="Helical" evidence="1">
    <location>
        <begin position="53"/>
        <end position="74"/>
    </location>
</feature>
<keyword evidence="3" id="KW-1185">Reference proteome</keyword>
<dbReference type="AlphaFoldDB" id="A0A9R1CS60"/>
<sequence length="117" mass="12881">MTTNDALTRTLLIIIAVIVLLPALLMAVMMPMMGMWGWGHMDGGMWGTTGGTGMWLGMWLVVLLVIGGIGYFAYTGVRNSAAAGADPAIEELRASYARGDLSDEEFEQRRERLRREE</sequence>
<dbReference type="RefSeq" id="WP_256030256.1">
    <property type="nucleotide sequence ID" value="NZ_JAHLKM010000019.1"/>
</dbReference>
<comment type="caution">
    <text evidence="2">The sequence shown here is derived from an EMBL/GenBank/DDBJ whole genome shotgun (WGS) entry which is preliminary data.</text>
</comment>
<accession>A0A9R1CS60</accession>
<keyword evidence="1" id="KW-0472">Membrane</keyword>
<keyword evidence="1" id="KW-1133">Transmembrane helix</keyword>
<dbReference type="Proteomes" id="UP001139494">
    <property type="component" value="Unassembled WGS sequence"/>
</dbReference>
<evidence type="ECO:0000313" key="3">
    <source>
        <dbReference type="Proteomes" id="UP001139494"/>
    </source>
</evidence>
<feature type="transmembrane region" description="Helical" evidence="1">
    <location>
        <begin position="12"/>
        <end position="33"/>
    </location>
</feature>
<proteinExistence type="predicted"/>
<evidence type="ECO:0000256" key="1">
    <source>
        <dbReference type="SAM" id="Phobius"/>
    </source>
</evidence>
<organism evidence="2 3">
    <name type="scientific">Natronomonas aquatica</name>
    <dbReference type="NCBI Taxonomy" id="2841590"/>
    <lineage>
        <taxon>Archaea</taxon>
        <taxon>Methanobacteriati</taxon>
        <taxon>Methanobacteriota</taxon>
        <taxon>Stenosarchaea group</taxon>
        <taxon>Halobacteria</taxon>
        <taxon>Halobacteriales</taxon>
        <taxon>Natronomonadaceae</taxon>
        <taxon>Natronomonas</taxon>
    </lineage>
</organism>
<evidence type="ECO:0000313" key="2">
    <source>
        <dbReference type="EMBL" id="MCQ4334219.1"/>
    </source>
</evidence>
<gene>
    <name evidence="2" type="ORF">KM295_12170</name>
</gene>
<name>A0A9R1CS60_9EURY</name>
<keyword evidence="1" id="KW-0812">Transmembrane</keyword>